<evidence type="ECO:0000256" key="11">
    <source>
        <dbReference type="SAM" id="Phobius"/>
    </source>
</evidence>
<feature type="binding site" evidence="10">
    <location>
        <position position="150"/>
    </location>
    <ligand>
        <name>[4Fe-4S] cluster</name>
        <dbReference type="ChEBI" id="CHEBI:49883"/>
        <label>2</label>
    </ligand>
</feature>
<keyword evidence="2 10" id="KW-0004">4Fe-4S</keyword>
<dbReference type="PROSITE" id="PS00198">
    <property type="entry name" value="4FE4S_FER_1"/>
    <property type="match status" value="2"/>
</dbReference>
<keyword evidence="1 10" id="KW-0813">Transport</keyword>
<dbReference type="AlphaFoldDB" id="A0A9J6P7C9"/>
<feature type="binding site" evidence="10">
    <location>
        <position position="59"/>
    </location>
    <ligand>
        <name>[4Fe-4S] cluster</name>
        <dbReference type="ChEBI" id="CHEBI:49883"/>
        <label>1</label>
    </ligand>
</feature>
<dbReference type="CDD" id="cd10549">
    <property type="entry name" value="MtMvhB_like"/>
    <property type="match status" value="1"/>
</dbReference>
<evidence type="ECO:0000313" key="15">
    <source>
        <dbReference type="Proteomes" id="UP001056429"/>
    </source>
</evidence>
<evidence type="ECO:0000256" key="10">
    <source>
        <dbReference type="HAMAP-Rule" id="MF_00463"/>
    </source>
</evidence>
<reference evidence="14" key="2">
    <citation type="submission" date="2021-04" db="EMBL/GenBank/DDBJ databases">
        <authorList>
            <person name="Dong X."/>
        </authorList>
    </citation>
    <scope>NUCLEOTIDE SEQUENCE</scope>
    <source>
        <strain evidence="14">ZWT</strain>
    </source>
</reference>
<dbReference type="PANTHER" id="PTHR43560">
    <property type="entry name" value="ION-TRANSLOCATING OXIDOREDUCTASE COMPLEX SUBUNIT B"/>
    <property type="match status" value="1"/>
</dbReference>
<dbReference type="GO" id="GO:0046872">
    <property type="term" value="F:metal ion binding"/>
    <property type="evidence" value="ECO:0007669"/>
    <property type="project" value="UniProtKB-KW"/>
</dbReference>
<evidence type="ECO:0000259" key="12">
    <source>
        <dbReference type="PROSITE" id="PS51379"/>
    </source>
</evidence>
<evidence type="ECO:0000256" key="2">
    <source>
        <dbReference type="ARBA" id="ARBA00022485"/>
    </source>
</evidence>
<evidence type="ECO:0000256" key="7">
    <source>
        <dbReference type="ARBA" id="ARBA00023004"/>
    </source>
</evidence>
<feature type="domain" description="4Fe-4S ferredoxin-type" evidence="12">
    <location>
        <begin position="238"/>
        <end position="268"/>
    </location>
</feature>
<comment type="cofactor">
    <cofactor evidence="10">
        <name>[4Fe-4S] cluster</name>
        <dbReference type="ChEBI" id="CHEBI:49883"/>
    </cofactor>
    <text evidence="10">Binds 3 [4Fe-4S] clusters.</text>
</comment>
<feature type="binding site" evidence="10">
    <location>
        <position position="183"/>
    </location>
    <ligand>
        <name>[4Fe-4S] cluster</name>
        <dbReference type="ChEBI" id="CHEBI:49883"/>
        <label>2</label>
    </ligand>
</feature>
<dbReference type="HAMAP" id="MF_00463">
    <property type="entry name" value="RsxB_RnfB"/>
    <property type="match status" value="1"/>
</dbReference>
<evidence type="ECO:0000256" key="5">
    <source>
        <dbReference type="ARBA" id="ARBA00022967"/>
    </source>
</evidence>
<feature type="binding site" evidence="10">
    <location>
        <position position="179"/>
    </location>
    <ligand>
        <name>[4Fe-4S] cluster</name>
        <dbReference type="ChEBI" id="CHEBI:49883"/>
        <label>3</label>
    </ligand>
</feature>
<dbReference type="Pfam" id="PF04060">
    <property type="entry name" value="FeS"/>
    <property type="match status" value="1"/>
</dbReference>
<comment type="subunit">
    <text evidence="10">The complex is composed of six subunits: RnfA, RnfB, RnfC, RnfD, RnfE and RnfG.</text>
</comment>
<accession>A0A9J6P7C9</accession>
<feature type="region of interest" description="Hydrophobic" evidence="10">
    <location>
        <begin position="1"/>
        <end position="28"/>
    </location>
</feature>
<dbReference type="GO" id="GO:0005886">
    <property type="term" value="C:plasma membrane"/>
    <property type="evidence" value="ECO:0007669"/>
    <property type="project" value="UniProtKB-SubCell"/>
</dbReference>
<feature type="binding site" evidence="10">
    <location>
        <position position="176"/>
    </location>
    <ligand>
        <name>[4Fe-4S] cluster</name>
        <dbReference type="ChEBI" id="CHEBI:49883"/>
        <label>3</label>
    </ligand>
</feature>
<evidence type="ECO:0000256" key="6">
    <source>
        <dbReference type="ARBA" id="ARBA00022982"/>
    </source>
</evidence>
<dbReference type="Gene3D" id="1.10.15.40">
    <property type="entry name" value="Electron transport complex subunit B, putative Fe-S cluster"/>
    <property type="match status" value="1"/>
</dbReference>
<dbReference type="GO" id="GO:0022900">
    <property type="term" value="P:electron transport chain"/>
    <property type="evidence" value="ECO:0007669"/>
    <property type="project" value="UniProtKB-UniRule"/>
</dbReference>
<keyword evidence="10" id="KW-1003">Cell membrane</keyword>
<gene>
    <name evidence="10" type="primary">rnfB</name>
    <name evidence="14" type="ORF">KDK92_18380</name>
</gene>
<feature type="binding site" evidence="10">
    <location>
        <position position="140"/>
    </location>
    <ligand>
        <name>[4Fe-4S] cluster</name>
        <dbReference type="ChEBI" id="CHEBI:49883"/>
        <label>2</label>
    </ligand>
</feature>
<comment type="function">
    <text evidence="10">Part of a membrane-bound complex that couples electron transfer with translocation of ions across the membrane.</text>
</comment>
<dbReference type="PROSITE" id="PS51656">
    <property type="entry name" value="4FE4S"/>
    <property type="match status" value="1"/>
</dbReference>
<feature type="binding site" evidence="10">
    <location>
        <position position="173"/>
    </location>
    <ligand>
        <name>[4Fe-4S] cluster</name>
        <dbReference type="ChEBI" id="CHEBI:49883"/>
        <label>3</label>
    </ligand>
</feature>
<dbReference type="Proteomes" id="UP001056429">
    <property type="component" value="Unassembled WGS sequence"/>
</dbReference>
<feature type="binding site" evidence="10">
    <location>
        <position position="144"/>
    </location>
    <ligand>
        <name>[4Fe-4S] cluster</name>
        <dbReference type="ChEBI" id="CHEBI:49883"/>
        <label>2</label>
    </ligand>
</feature>
<keyword evidence="5 10" id="KW-1278">Translocase</keyword>
<evidence type="ECO:0000256" key="1">
    <source>
        <dbReference type="ARBA" id="ARBA00022448"/>
    </source>
</evidence>
<keyword evidence="7 10" id="KW-0408">Iron</keyword>
<feature type="domain" description="4Fe-4S ferredoxin-type" evidence="12">
    <location>
        <begin position="207"/>
        <end position="237"/>
    </location>
</feature>
<feature type="transmembrane region" description="Helical" evidence="11">
    <location>
        <begin position="6"/>
        <end position="27"/>
    </location>
</feature>
<dbReference type="Pfam" id="PF00037">
    <property type="entry name" value="Fer4"/>
    <property type="match status" value="2"/>
</dbReference>
<feature type="domain" description="4Fe-4S ferredoxin-type" evidence="12">
    <location>
        <begin position="164"/>
        <end position="193"/>
    </location>
</feature>
<dbReference type="GO" id="GO:0009055">
    <property type="term" value="F:electron transfer activity"/>
    <property type="evidence" value="ECO:0007669"/>
    <property type="project" value="InterPro"/>
</dbReference>
<protein>
    <recommendedName>
        <fullName evidence="10">Ion-translocating oxidoreductase complex subunit B</fullName>
        <ecNumber evidence="10">7.-.-.-</ecNumber>
    </recommendedName>
    <alternativeName>
        <fullName evidence="10">Rnf electron transport complex subunit B</fullName>
    </alternativeName>
</protein>
<dbReference type="InterPro" id="IPR017900">
    <property type="entry name" value="4Fe4S_Fe_S_CS"/>
</dbReference>
<keyword evidence="4 10" id="KW-0677">Repeat</keyword>
<dbReference type="EC" id="7.-.-.-" evidence="10"/>
<dbReference type="Gene3D" id="3.30.70.20">
    <property type="match status" value="2"/>
</dbReference>
<feature type="binding site" evidence="10">
    <location>
        <position position="54"/>
    </location>
    <ligand>
        <name>[4Fe-4S] cluster</name>
        <dbReference type="ChEBI" id="CHEBI:49883"/>
        <label>1</label>
    </ligand>
</feature>
<keyword evidence="11" id="KW-0812">Transmembrane</keyword>
<keyword evidence="15" id="KW-1185">Reference proteome</keyword>
<organism evidence="14 15">
    <name type="scientific">Oceanirhabdus seepicola</name>
    <dbReference type="NCBI Taxonomy" id="2828781"/>
    <lineage>
        <taxon>Bacteria</taxon>
        <taxon>Bacillati</taxon>
        <taxon>Bacillota</taxon>
        <taxon>Clostridia</taxon>
        <taxon>Eubacteriales</taxon>
        <taxon>Clostridiaceae</taxon>
        <taxon>Oceanirhabdus</taxon>
    </lineage>
</organism>
<dbReference type="GO" id="GO:0051539">
    <property type="term" value="F:4 iron, 4 sulfur cluster binding"/>
    <property type="evidence" value="ECO:0007669"/>
    <property type="project" value="UniProtKB-UniRule"/>
</dbReference>
<dbReference type="InterPro" id="IPR017896">
    <property type="entry name" value="4Fe4S_Fe-S-bd"/>
</dbReference>
<sequence>MDLTSLVFPVITLGIMGLAFGLILGYASKKFEVKVDPKIPLVRDAFPGANCGGCGFAGCDAYAEAIVTNGAVPNLCGPGGAACAEKIADILGVAIEDSKPMVAFVKCNGTCDNAKEKYEYYGINDCNQAVIAPGGGSKACSNGCLGLGSCVKVCNFDALKVEDGIAVIDEEKCVACGACVDACPKGVIGILPKDSLVRINCNTHDRGKDVKSSCSVGCIGCTLCVKACPKEAMVMDNNLPVIDYDKCVNCGICAKKCPTNAILNLRQSKATPKAAPAAKEEATVTK</sequence>
<dbReference type="PROSITE" id="PS51379">
    <property type="entry name" value="4FE4S_FER_2"/>
    <property type="match status" value="3"/>
</dbReference>
<dbReference type="SUPFAM" id="SSF54862">
    <property type="entry name" value="4Fe-4S ferredoxins"/>
    <property type="match status" value="1"/>
</dbReference>
<evidence type="ECO:0000256" key="3">
    <source>
        <dbReference type="ARBA" id="ARBA00022723"/>
    </source>
</evidence>
<keyword evidence="8 10" id="KW-0411">Iron-sulfur</keyword>
<keyword evidence="6 10" id="KW-0249">Electron transport</keyword>
<comment type="subcellular location">
    <subcellularLocation>
        <location evidence="10">Cell membrane</location>
    </subcellularLocation>
</comment>
<comment type="caution">
    <text evidence="10">Lacks conserved residue(s) required for the propagation of feature annotation.</text>
</comment>
<keyword evidence="3 10" id="KW-0479">Metal-binding</keyword>
<evidence type="ECO:0000256" key="4">
    <source>
        <dbReference type="ARBA" id="ARBA00022737"/>
    </source>
</evidence>
<proteinExistence type="inferred from homology"/>
<evidence type="ECO:0000259" key="13">
    <source>
        <dbReference type="PROSITE" id="PS51656"/>
    </source>
</evidence>
<evidence type="ECO:0000313" key="14">
    <source>
        <dbReference type="EMBL" id="MCM1991709.1"/>
    </source>
</evidence>
<dbReference type="Pfam" id="PF12800">
    <property type="entry name" value="Fer4_4"/>
    <property type="match status" value="1"/>
</dbReference>
<dbReference type="InterPro" id="IPR010207">
    <property type="entry name" value="Elect_transpt_cplx_RnfB/RsxB"/>
</dbReference>
<dbReference type="InterPro" id="IPR050395">
    <property type="entry name" value="4Fe4S_Ferredoxin_RnfB"/>
</dbReference>
<dbReference type="PANTHER" id="PTHR43560:SF1">
    <property type="entry name" value="ION-TRANSLOCATING OXIDOREDUCTASE COMPLEX SUBUNIT B"/>
    <property type="match status" value="1"/>
</dbReference>
<reference evidence="14" key="1">
    <citation type="journal article" date="2021" name="mSystems">
        <title>Bacteria and Archaea Synergistically Convert Glycine Betaine to Biogenic Methane in the Formosa Cold Seep of the South China Sea.</title>
        <authorList>
            <person name="Li L."/>
            <person name="Zhang W."/>
            <person name="Zhang S."/>
            <person name="Song L."/>
            <person name="Sun Q."/>
            <person name="Zhang H."/>
            <person name="Xiang H."/>
            <person name="Dong X."/>
        </authorList>
    </citation>
    <scope>NUCLEOTIDE SEQUENCE</scope>
    <source>
        <strain evidence="14">ZWT</strain>
    </source>
</reference>
<dbReference type="InterPro" id="IPR007202">
    <property type="entry name" value="4Fe-4S_dom"/>
</dbReference>
<feature type="domain" description="4Fe-4S" evidence="13">
    <location>
        <begin position="34"/>
        <end position="93"/>
    </location>
</feature>
<dbReference type="EMBL" id="JAGSOJ010000004">
    <property type="protein sequence ID" value="MCM1991709.1"/>
    <property type="molecule type" value="Genomic_DNA"/>
</dbReference>
<name>A0A9J6P7C9_9CLOT</name>
<dbReference type="RefSeq" id="WP_250860851.1">
    <property type="nucleotide sequence ID" value="NZ_JAGSOJ010000004.1"/>
</dbReference>
<evidence type="ECO:0000256" key="8">
    <source>
        <dbReference type="ARBA" id="ARBA00023014"/>
    </source>
</evidence>
<comment type="similarity">
    <text evidence="10">Belongs to the 4Fe4S bacterial-type ferredoxin family. RnfB subfamily.</text>
</comment>
<feature type="binding site" evidence="10">
    <location>
        <position position="51"/>
    </location>
    <ligand>
        <name>[4Fe-4S] cluster</name>
        <dbReference type="ChEBI" id="CHEBI:49883"/>
        <label>1</label>
    </ligand>
</feature>
<keyword evidence="9 10" id="KW-0472">Membrane</keyword>
<keyword evidence="11" id="KW-1133">Transmembrane helix</keyword>
<comment type="caution">
    <text evidence="14">The sequence shown here is derived from an EMBL/GenBank/DDBJ whole genome shotgun (WGS) entry which is preliminary data.</text>
</comment>
<evidence type="ECO:0000256" key="9">
    <source>
        <dbReference type="ARBA" id="ARBA00023136"/>
    </source>
</evidence>
<feature type="binding site" evidence="10">
    <location>
        <position position="154"/>
    </location>
    <ligand>
        <name>[4Fe-4S] cluster</name>
        <dbReference type="ChEBI" id="CHEBI:49883"/>
        <label>3</label>
    </ligand>
</feature>
<dbReference type="NCBIfam" id="TIGR01944">
    <property type="entry name" value="rnfB"/>
    <property type="match status" value="1"/>
</dbReference>
<feature type="binding site" evidence="10">
    <location>
        <position position="76"/>
    </location>
    <ligand>
        <name>[4Fe-4S] cluster</name>
        <dbReference type="ChEBI" id="CHEBI:49883"/>
        <label>1</label>
    </ligand>
</feature>